<protein>
    <submittedName>
        <fullName evidence="1">Uncharacterized protein</fullName>
    </submittedName>
</protein>
<proteinExistence type="predicted"/>
<evidence type="ECO:0000313" key="2">
    <source>
        <dbReference type="Proteomes" id="UP000276133"/>
    </source>
</evidence>
<name>A0A3M7Q4S1_BRAPC</name>
<comment type="caution">
    <text evidence="1">The sequence shown here is derived from an EMBL/GenBank/DDBJ whole genome shotgun (WGS) entry which is preliminary data.</text>
</comment>
<reference evidence="1 2" key="1">
    <citation type="journal article" date="2018" name="Sci. Rep.">
        <title>Genomic signatures of local adaptation to the degree of environmental predictability in rotifers.</title>
        <authorList>
            <person name="Franch-Gras L."/>
            <person name="Hahn C."/>
            <person name="Garcia-Roger E.M."/>
            <person name="Carmona M.J."/>
            <person name="Serra M."/>
            <person name="Gomez A."/>
        </authorList>
    </citation>
    <scope>NUCLEOTIDE SEQUENCE [LARGE SCALE GENOMIC DNA]</scope>
    <source>
        <strain evidence="1">HYR1</strain>
    </source>
</reference>
<keyword evidence="2" id="KW-1185">Reference proteome</keyword>
<accession>A0A3M7Q4S1</accession>
<dbReference type="AlphaFoldDB" id="A0A3M7Q4S1"/>
<organism evidence="1 2">
    <name type="scientific">Brachionus plicatilis</name>
    <name type="common">Marine rotifer</name>
    <name type="synonym">Brachionus muelleri</name>
    <dbReference type="NCBI Taxonomy" id="10195"/>
    <lineage>
        <taxon>Eukaryota</taxon>
        <taxon>Metazoa</taxon>
        <taxon>Spiralia</taxon>
        <taxon>Gnathifera</taxon>
        <taxon>Rotifera</taxon>
        <taxon>Eurotatoria</taxon>
        <taxon>Monogononta</taxon>
        <taxon>Pseudotrocha</taxon>
        <taxon>Ploima</taxon>
        <taxon>Brachionidae</taxon>
        <taxon>Brachionus</taxon>
    </lineage>
</organism>
<gene>
    <name evidence="1" type="ORF">BpHYR1_032700</name>
</gene>
<sequence length="67" mass="8178">MEYENTEETPKTNKTFRAIKTTIAKELYKLMIQLMFHVRLLSSRKIFNLLNRLKRSTNNFKFLFVNY</sequence>
<dbReference type="Proteomes" id="UP000276133">
    <property type="component" value="Unassembled WGS sequence"/>
</dbReference>
<evidence type="ECO:0000313" key="1">
    <source>
        <dbReference type="EMBL" id="RNA05948.1"/>
    </source>
</evidence>
<dbReference type="EMBL" id="REGN01007554">
    <property type="protein sequence ID" value="RNA05948.1"/>
    <property type="molecule type" value="Genomic_DNA"/>
</dbReference>